<dbReference type="NCBIfam" id="TIGR01124">
    <property type="entry name" value="ilvA_2Cterm"/>
    <property type="match status" value="1"/>
</dbReference>
<dbReference type="PANTHER" id="PTHR48078:SF11">
    <property type="entry name" value="THREONINE DEHYDRATASE, MITOCHONDRIAL"/>
    <property type="match status" value="1"/>
</dbReference>
<dbReference type="InterPro" id="IPR005787">
    <property type="entry name" value="Thr_deHydtase_biosynth"/>
</dbReference>
<evidence type="ECO:0000256" key="7">
    <source>
        <dbReference type="ARBA" id="ARBA00022624"/>
    </source>
</evidence>
<name>A0A2T2N2V9_CORCC</name>
<dbReference type="GO" id="GO:0004794">
    <property type="term" value="F:threonine deaminase activity"/>
    <property type="evidence" value="ECO:0007669"/>
    <property type="project" value="UniProtKB-UniRule"/>
</dbReference>
<dbReference type="GO" id="GO:0003941">
    <property type="term" value="F:L-serine ammonia-lyase activity"/>
    <property type="evidence" value="ECO:0007669"/>
    <property type="project" value="TreeGrafter"/>
</dbReference>
<comment type="subunit">
    <text evidence="5">Homotetramer.</text>
</comment>
<dbReference type="FunFam" id="3.40.1020.10:FF:000001">
    <property type="entry name" value="L-threonine dehydratase"/>
    <property type="match status" value="1"/>
</dbReference>
<evidence type="ECO:0000256" key="13">
    <source>
        <dbReference type="SAM" id="MobiDB-lite"/>
    </source>
</evidence>
<keyword evidence="10 12" id="KW-0456">Lyase</keyword>
<dbReference type="OrthoDB" id="4418812at2759"/>
<evidence type="ECO:0000256" key="5">
    <source>
        <dbReference type="ARBA" id="ARBA00011881"/>
    </source>
</evidence>
<dbReference type="InterPro" id="IPR038110">
    <property type="entry name" value="TD_ACT-like_sf"/>
</dbReference>
<evidence type="ECO:0000256" key="10">
    <source>
        <dbReference type="ARBA" id="ARBA00023239"/>
    </source>
</evidence>
<dbReference type="CDD" id="cd04907">
    <property type="entry name" value="ACT_ThrD-I_2"/>
    <property type="match status" value="1"/>
</dbReference>
<dbReference type="AlphaFoldDB" id="A0A2T2N2V9"/>
<dbReference type="InterPro" id="IPR036052">
    <property type="entry name" value="TrpB-like_PALP_sf"/>
</dbReference>
<dbReference type="EC" id="4.3.1.19" evidence="12"/>
<comment type="catalytic activity">
    <reaction evidence="1 12">
        <text>L-threonine = 2-oxobutanoate + NH4(+)</text>
        <dbReference type="Rhea" id="RHEA:22108"/>
        <dbReference type="ChEBI" id="CHEBI:16763"/>
        <dbReference type="ChEBI" id="CHEBI:28938"/>
        <dbReference type="ChEBI" id="CHEBI:57926"/>
        <dbReference type="EC" id="4.3.1.19"/>
    </reaction>
</comment>
<dbReference type="GO" id="GO:0006565">
    <property type="term" value="P:L-serine catabolic process"/>
    <property type="evidence" value="ECO:0007669"/>
    <property type="project" value="TreeGrafter"/>
</dbReference>
<evidence type="ECO:0000256" key="4">
    <source>
        <dbReference type="ARBA" id="ARBA00010869"/>
    </source>
</evidence>
<feature type="compositionally biased region" description="Low complexity" evidence="13">
    <location>
        <begin position="45"/>
        <end position="57"/>
    </location>
</feature>
<organism evidence="15 16">
    <name type="scientific">Corynespora cassiicola Philippines</name>
    <dbReference type="NCBI Taxonomy" id="1448308"/>
    <lineage>
        <taxon>Eukaryota</taxon>
        <taxon>Fungi</taxon>
        <taxon>Dikarya</taxon>
        <taxon>Ascomycota</taxon>
        <taxon>Pezizomycotina</taxon>
        <taxon>Dothideomycetes</taxon>
        <taxon>Pleosporomycetidae</taxon>
        <taxon>Pleosporales</taxon>
        <taxon>Corynesporascaceae</taxon>
        <taxon>Corynespora</taxon>
    </lineage>
</organism>
<reference evidence="15 16" key="1">
    <citation type="journal article" date="2018" name="Front. Microbiol.">
        <title>Genome-Wide Analysis of Corynespora cassiicola Leaf Fall Disease Putative Effectors.</title>
        <authorList>
            <person name="Lopez D."/>
            <person name="Ribeiro S."/>
            <person name="Label P."/>
            <person name="Fumanal B."/>
            <person name="Venisse J.S."/>
            <person name="Kohler A."/>
            <person name="de Oliveira R.R."/>
            <person name="Labutti K."/>
            <person name="Lipzen A."/>
            <person name="Lail K."/>
            <person name="Bauer D."/>
            <person name="Ohm R.A."/>
            <person name="Barry K.W."/>
            <person name="Spatafora J."/>
            <person name="Grigoriev I.V."/>
            <person name="Martin F.M."/>
            <person name="Pujade-Renaud V."/>
        </authorList>
    </citation>
    <scope>NUCLEOTIDE SEQUENCE [LARGE SCALE GENOMIC DNA]</scope>
    <source>
        <strain evidence="15 16">Philippines</strain>
    </source>
</reference>
<dbReference type="InterPro" id="IPR000634">
    <property type="entry name" value="Ser/Thr_deHydtase_PyrdxlP-BS"/>
</dbReference>
<dbReference type="SUPFAM" id="SSF53686">
    <property type="entry name" value="Tryptophan synthase beta subunit-like PLP-dependent enzymes"/>
    <property type="match status" value="1"/>
</dbReference>
<dbReference type="Proteomes" id="UP000240883">
    <property type="component" value="Unassembled WGS sequence"/>
</dbReference>
<keyword evidence="16" id="KW-1185">Reference proteome</keyword>
<keyword evidence="11 12" id="KW-0100">Branched-chain amino acid biosynthesis</keyword>
<dbReference type="Pfam" id="PF00291">
    <property type="entry name" value="PALP"/>
    <property type="match status" value="1"/>
</dbReference>
<evidence type="ECO:0000256" key="11">
    <source>
        <dbReference type="ARBA" id="ARBA00023304"/>
    </source>
</evidence>
<feature type="domain" description="ACT-like" evidence="14">
    <location>
        <begin position="496"/>
        <end position="567"/>
    </location>
</feature>
<evidence type="ECO:0000313" key="15">
    <source>
        <dbReference type="EMBL" id="PSN59358.1"/>
    </source>
</evidence>
<keyword evidence="8" id="KW-0677">Repeat</keyword>
<dbReference type="InterPro" id="IPR045865">
    <property type="entry name" value="ACT-like_dom_sf"/>
</dbReference>
<dbReference type="PROSITE" id="PS51672">
    <property type="entry name" value="ACT_LIKE"/>
    <property type="match status" value="2"/>
</dbReference>
<dbReference type="NCBIfam" id="NF006674">
    <property type="entry name" value="PRK09224.1"/>
    <property type="match status" value="1"/>
</dbReference>
<dbReference type="GO" id="GO:0009097">
    <property type="term" value="P:isoleucine biosynthetic process"/>
    <property type="evidence" value="ECO:0007669"/>
    <property type="project" value="UniProtKB-UniRule"/>
</dbReference>
<evidence type="ECO:0000256" key="2">
    <source>
        <dbReference type="ARBA" id="ARBA00001933"/>
    </source>
</evidence>
<feature type="domain" description="ACT-like" evidence="14">
    <location>
        <begin position="400"/>
        <end position="474"/>
    </location>
</feature>
<dbReference type="UniPathway" id="UPA00047">
    <property type="reaction ID" value="UER00054"/>
</dbReference>
<dbReference type="CDD" id="cd01562">
    <property type="entry name" value="Thr-dehyd"/>
    <property type="match status" value="1"/>
</dbReference>
<dbReference type="GO" id="GO:0006567">
    <property type="term" value="P:L-threonine catabolic process"/>
    <property type="evidence" value="ECO:0007669"/>
    <property type="project" value="TreeGrafter"/>
</dbReference>
<evidence type="ECO:0000256" key="1">
    <source>
        <dbReference type="ARBA" id="ARBA00001274"/>
    </source>
</evidence>
<dbReference type="PROSITE" id="PS00165">
    <property type="entry name" value="DEHYDRATASE_SER_THR"/>
    <property type="match status" value="1"/>
</dbReference>
<comment type="similarity">
    <text evidence="4 12">Belongs to the serine/threonine dehydratase family.</text>
</comment>
<proteinExistence type="inferred from homology"/>
<dbReference type="FunFam" id="3.40.50.1100:FF:000008">
    <property type="entry name" value="L-threonine dehydratase"/>
    <property type="match status" value="1"/>
</dbReference>
<evidence type="ECO:0000256" key="3">
    <source>
        <dbReference type="ARBA" id="ARBA00004810"/>
    </source>
</evidence>
<keyword evidence="9 12" id="KW-0663">Pyridoxal phosphate</keyword>
<accession>A0A2T2N2V9</accession>
<protein>
    <recommendedName>
        <fullName evidence="12">Threonine dehydratase</fullName>
        <ecNumber evidence="12">4.3.1.19</ecNumber>
    </recommendedName>
    <alternativeName>
        <fullName evidence="12">Threonine deaminase</fullName>
    </alternativeName>
</protein>
<dbReference type="InterPro" id="IPR001926">
    <property type="entry name" value="TrpB-like_PALP"/>
</dbReference>
<evidence type="ECO:0000256" key="6">
    <source>
        <dbReference type="ARBA" id="ARBA00022605"/>
    </source>
</evidence>
<dbReference type="Gene3D" id="3.40.1020.10">
    <property type="entry name" value="Biosynthetic Threonine Deaminase, Domain 3"/>
    <property type="match status" value="1"/>
</dbReference>
<dbReference type="InterPro" id="IPR050147">
    <property type="entry name" value="Ser/Thr_Dehydratase"/>
</dbReference>
<evidence type="ECO:0000313" key="16">
    <source>
        <dbReference type="Proteomes" id="UP000240883"/>
    </source>
</evidence>
<evidence type="ECO:0000259" key="14">
    <source>
        <dbReference type="PROSITE" id="PS51672"/>
    </source>
</evidence>
<dbReference type="Gene3D" id="3.40.50.1100">
    <property type="match status" value="2"/>
</dbReference>
<dbReference type="STRING" id="1448308.A0A2T2N2V9"/>
<dbReference type="PANTHER" id="PTHR48078">
    <property type="entry name" value="THREONINE DEHYDRATASE, MITOCHONDRIAL-RELATED"/>
    <property type="match status" value="1"/>
</dbReference>
<dbReference type="EMBL" id="KZ678157">
    <property type="protein sequence ID" value="PSN59358.1"/>
    <property type="molecule type" value="Genomic_DNA"/>
</dbReference>
<evidence type="ECO:0000256" key="12">
    <source>
        <dbReference type="RuleBase" id="RU362012"/>
    </source>
</evidence>
<keyword evidence="6 12" id="KW-0028">Amino-acid biosynthesis</keyword>
<comment type="pathway">
    <text evidence="3 12">Amino-acid biosynthesis; L-isoleucine biosynthesis; 2-oxobutanoate from L-threonine: step 1/1.</text>
</comment>
<gene>
    <name evidence="15" type="ORF">BS50DRAFT_508650</name>
</gene>
<dbReference type="CDD" id="cd04906">
    <property type="entry name" value="ACT_ThrD-I_1"/>
    <property type="match status" value="1"/>
</dbReference>
<sequence length="577" mass="63200">MPPMADYSRPTTPENAANGHNGLASPRTPHTPKPTGFALTEYTANPSPESESPKPNNQVIPDAFLLPNGHPDYLRLILTSRVYEVVTETPLTHAVNLSNRLECNVLLKREDLQPVFSFKLRGAYNKMAHLDPKDRWRGVVACSAGNHAQGVAYSARKLRIPATIVMPSGTPDIKHKNVSRLGGSVILHGADFDAAKAEAARLEKMHSLISIPPFDDPYVIAGQGTIGMELLRQTNLQNLEAVFCCVGGGGLIAGIGVYIKRIAPHVKIIGVEAYDANAMVESLKANKRVFLKDVGLFADGAAVKTVGEETFRICQEVVDEVVQVTTDETCAAIKDMFEDTRSIVEPAGALALAGLKKWVGRNPSPNQERGLIAVASGANMNFDRLRFVAERAAIGENKEALLSVTIPEKPGAFANFISIIHPMAVTEFSYRYSSPDSANILVGVEMKALTRARDLRNLIERLAAEGMPAKDLSQDELAKSHIRYLVGGRSNAADEHLYMFEFPERGGALYKFLHTLQPGMNISLFHYRNYGGDVGKILAGIQCKEEDNDKLTSFLKAIGYPWEEVTNNESYKMFLRN</sequence>
<keyword evidence="7 12" id="KW-0412">Isoleucine biosynthesis</keyword>
<dbReference type="SUPFAM" id="SSF55021">
    <property type="entry name" value="ACT-like"/>
    <property type="match status" value="1"/>
</dbReference>
<dbReference type="Pfam" id="PF00585">
    <property type="entry name" value="Thr_dehydrat_C"/>
    <property type="match status" value="2"/>
</dbReference>
<evidence type="ECO:0000256" key="9">
    <source>
        <dbReference type="ARBA" id="ARBA00022898"/>
    </source>
</evidence>
<evidence type="ECO:0000256" key="8">
    <source>
        <dbReference type="ARBA" id="ARBA00022737"/>
    </source>
</evidence>
<dbReference type="InterPro" id="IPR001721">
    <property type="entry name" value="TD_ACT-like"/>
</dbReference>
<dbReference type="GO" id="GO:0030170">
    <property type="term" value="F:pyridoxal phosphate binding"/>
    <property type="evidence" value="ECO:0007669"/>
    <property type="project" value="InterPro"/>
</dbReference>
<comment type="cofactor">
    <cofactor evidence="2 12">
        <name>pyridoxal 5'-phosphate</name>
        <dbReference type="ChEBI" id="CHEBI:597326"/>
    </cofactor>
</comment>
<feature type="region of interest" description="Disordered" evidence="13">
    <location>
        <begin position="1"/>
        <end position="59"/>
    </location>
</feature>